<evidence type="ECO:0000256" key="2">
    <source>
        <dbReference type="ARBA" id="ARBA00006447"/>
    </source>
</evidence>
<dbReference type="InterPro" id="IPR019775">
    <property type="entry name" value="WD40_repeat_CS"/>
</dbReference>
<dbReference type="Pfam" id="PF00400">
    <property type="entry name" value="WD40"/>
    <property type="match status" value="3"/>
</dbReference>
<evidence type="ECO:0000256" key="8">
    <source>
        <dbReference type="PROSITE-ProRule" id="PRU00221"/>
    </source>
</evidence>
<dbReference type="InterPro" id="IPR000719">
    <property type="entry name" value="Prot_kinase_dom"/>
</dbReference>
<dbReference type="GO" id="GO:0004672">
    <property type="term" value="F:protein kinase activity"/>
    <property type="evidence" value="ECO:0007669"/>
    <property type="project" value="InterPro"/>
</dbReference>
<reference evidence="12" key="1">
    <citation type="submission" date="2023-04" db="EMBL/GenBank/DDBJ databases">
        <authorList>
            <person name="Vijverberg K."/>
            <person name="Xiong W."/>
            <person name="Schranz E."/>
        </authorList>
    </citation>
    <scope>NUCLEOTIDE SEQUENCE</scope>
</reference>
<dbReference type="PROSITE" id="PS50011">
    <property type="entry name" value="PROTEIN_KINASE_DOM"/>
    <property type="match status" value="1"/>
</dbReference>
<dbReference type="InterPro" id="IPR044630">
    <property type="entry name" value="SPA1/2/3/4"/>
</dbReference>
<dbReference type="AlphaFoldDB" id="A0AA35YPQ3"/>
<evidence type="ECO:0000256" key="5">
    <source>
        <dbReference type="ARBA" id="ARBA00022737"/>
    </source>
</evidence>
<proteinExistence type="inferred from homology"/>
<gene>
    <name evidence="12" type="ORF">LSALG_LOCUS17862</name>
</gene>
<feature type="compositionally biased region" description="Polar residues" evidence="9">
    <location>
        <begin position="68"/>
        <end position="87"/>
    </location>
</feature>
<dbReference type="GO" id="GO:0009640">
    <property type="term" value="P:photomorphogenesis"/>
    <property type="evidence" value="ECO:0007669"/>
    <property type="project" value="InterPro"/>
</dbReference>
<dbReference type="InterPro" id="IPR007271">
    <property type="entry name" value="Nuc_sug_transpt"/>
</dbReference>
<dbReference type="PANTHER" id="PTHR44218:SF8">
    <property type="entry name" value="COATOMER BETA' SUBUNIT (COPB2)-RELATED"/>
    <property type="match status" value="1"/>
</dbReference>
<evidence type="ECO:0000256" key="9">
    <source>
        <dbReference type="SAM" id="MobiDB-lite"/>
    </source>
</evidence>
<dbReference type="InterPro" id="IPR036322">
    <property type="entry name" value="WD40_repeat_dom_sf"/>
</dbReference>
<name>A0AA35YPQ3_LACSI</name>
<keyword evidence="4 10" id="KW-0812">Transmembrane</keyword>
<evidence type="ECO:0000313" key="12">
    <source>
        <dbReference type="EMBL" id="CAI9277958.1"/>
    </source>
</evidence>
<feature type="transmembrane region" description="Helical" evidence="10">
    <location>
        <begin position="1043"/>
        <end position="1062"/>
    </location>
</feature>
<dbReference type="PROSITE" id="PS50294">
    <property type="entry name" value="WD_REPEATS_REGION"/>
    <property type="match status" value="1"/>
</dbReference>
<dbReference type="SMART" id="SM00320">
    <property type="entry name" value="WD40"/>
    <property type="match status" value="7"/>
</dbReference>
<feature type="region of interest" description="Disordered" evidence="9">
    <location>
        <begin position="66"/>
        <end position="89"/>
    </location>
</feature>
<dbReference type="Gene3D" id="2.130.10.10">
    <property type="entry name" value="YVTN repeat-like/Quinoprotein amine dehydrogenase"/>
    <property type="match status" value="1"/>
</dbReference>
<dbReference type="InterPro" id="IPR020472">
    <property type="entry name" value="WD40_PAC1"/>
</dbReference>
<feature type="transmembrane region" description="Helical" evidence="10">
    <location>
        <begin position="1203"/>
        <end position="1220"/>
    </location>
</feature>
<dbReference type="InterPro" id="IPR011009">
    <property type="entry name" value="Kinase-like_dom_sf"/>
</dbReference>
<dbReference type="SUPFAM" id="SSF50978">
    <property type="entry name" value="WD40 repeat-like"/>
    <property type="match status" value="1"/>
</dbReference>
<protein>
    <recommendedName>
        <fullName evidence="11">Protein kinase domain-containing protein</fullName>
    </recommendedName>
</protein>
<feature type="domain" description="Protein kinase" evidence="11">
    <location>
        <begin position="81"/>
        <end position="421"/>
    </location>
</feature>
<dbReference type="Gene3D" id="1.10.510.10">
    <property type="entry name" value="Transferase(Phosphotransferase) domain 1"/>
    <property type="match status" value="1"/>
</dbReference>
<evidence type="ECO:0000256" key="6">
    <source>
        <dbReference type="ARBA" id="ARBA00022989"/>
    </source>
</evidence>
<evidence type="ECO:0000256" key="1">
    <source>
        <dbReference type="ARBA" id="ARBA00004141"/>
    </source>
</evidence>
<dbReference type="InterPro" id="IPR001680">
    <property type="entry name" value="WD40_rpt"/>
</dbReference>
<dbReference type="PANTHER" id="PTHR44218">
    <property type="entry name" value="PROTEIN SPA1-RELATED 2"/>
    <property type="match status" value="1"/>
</dbReference>
<feature type="transmembrane region" description="Helical" evidence="10">
    <location>
        <begin position="1174"/>
        <end position="1196"/>
    </location>
</feature>
<dbReference type="GO" id="GO:0015165">
    <property type="term" value="F:pyrimidine nucleotide-sugar transmembrane transporter activity"/>
    <property type="evidence" value="ECO:0007669"/>
    <property type="project" value="InterPro"/>
</dbReference>
<dbReference type="PRINTS" id="PR00320">
    <property type="entry name" value="GPROTEINBRPT"/>
</dbReference>
<dbReference type="InterPro" id="IPR037185">
    <property type="entry name" value="EmrE-like"/>
</dbReference>
<evidence type="ECO:0000259" key="11">
    <source>
        <dbReference type="PROSITE" id="PS50011"/>
    </source>
</evidence>
<feature type="repeat" description="WD" evidence="8">
    <location>
        <begin position="658"/>
        <end position="700"/>
    </location>
</feature>
<sequence>MVRYFLRYFETIFCVLEYRAFTIALILAQKQLIQKCNQRNCYRRLHFTGILFSFFSSINKGMKASPEVTDSLQGHAESSSQTNTRPLGTSDIGHFGVETNVTNYDLMNPNIATTSGTRDIRDCLSSMPLNPESVKARFNNEQENEDLPKEQPSDQLMDSNINKRLKVSSSMNFSNFLFRQSIKGKGFLCKSSKISNEHNVAEMTKNTENKDFMGRMSSNGSLKLSEMTLDFPQEIAYKGMNLRKWLKHNSIQVNKAERLQIYRQVVQVVDMAHSQGNALQDLWLSNFSLLPSNEIIYFDSSTNYEAINSSQSNRKHIQQGRESYSVTIELEKKWYASPEELYGVESLSANIYNLGVLLFELHSSFASLEMHSAAMLDLQYRILPPSFISQNPQESAFCLWLLHPHPSSRPTTREILQSELLSGTKEFYSKNTYSPIIDKTEDSDFKILFNFLVLLKEQKEKHALELYKNIQLLETDIKSFQHVYYDSKNIFETRMKRNMSHLECAYFSKRSQLQLSNSTTASNDRNDLDLLGNHERCCDDFLKGICKFIRYSKFEECGNLKIGNLLNSANVICSLSFDRDEKYIAVAGVLKKIKIFEFVSLLNDSVDDVNYPVVELVNDSKLSCVCWNKYLKNYLVSADYDGVLQVWDAFIGQGLSRYIEHQRRAWCVDFSRVDPTQFASGSDDCSVKLWSLNDKKSTCTIRSAADVCCVQFSPCSSHLLAFGSADYKIHCYDLRHVKIPWCTLAGHEKAVSYVKFLDSDSVVSASIDNTVKLWDLKKTSLEGISTDACCMTYKGHTNKKNFVGLSVLDGYIACGSESNEVYAYHKSFPMPITSYKFGTTDSISGGNNGEFVSSVCWREKSNMIVAANSGGHIKIRSAELPPRNELIPRRQLRGMDLQDFFPTSILRGLYSFRRAKVYSSERVTHTFCRYANQQPEKSPENEMQWYVVASLLTVLTSSQGILTTLSQSNGGYKYDYATIPFLAEIFKLIVSSIFLWRECKKSPPPRMTTEWKSVRLYPIPSIIYLIHNNVQFATLTYVDTSTYQILGNLKIVTTGILFRLFLKRKLSTLQWMAIVLLAVGTTTSQVKGCGGASCESLFSSPIQGLYWQNVQLYTFGAIFNMARLFADDFRGGFEKGAWWERLFNGYTITTWLVVFNLASTGLLVSWLMKYADNIVKVYSTSMAMLLTMLLSVFLFTFKPTLQLLLGIIICIMSLHMYFAPPTTLVDLPLKSTPVEVSVERRTDTDS</sequence>
<feature type="repeat" description="WD" evidence="8">
    <location>
        <begin position="744"/>
        <end position="777"/>
    </location>
</feature>
<dbReference type="Proteomes" id="UP001177003">
    <property type="component" value="Chromosome 3"/>
</dbReference>
<dbReference type="InterPro" id="IPR015943">
    <property type="entry name" value="WD40/YVTN_repeat-like_dom_sf"/>
</dbReference>
<feature type="transmembrane region" description="Helical" evidence="10">
    <location>
        <begin position="1146"/>
        <end position="1168"/>
    </location>
</feature>
<comment type="similarity">
    <text evidence="2">Belongs to the nucleotide-sugar transporter family. CMP-Sialate:CMP antiporter (TC 2.A.7.12) subfamily.</text>
</comment>
<comment type="subcellular location">
    <subcellularLocation>
        <location evidence="1">Membrane</location>
        <topology evidence="1">Multi-pass membrane protein</topology>
    </subcellularLocation>
</comment>
<keyword evidence="5" id="KW-0677">Repeat</keyword>
<keyword evidence="13" id="KW-1185">Reference proteome</keyword>
<dbReference type="EMBL" id="OX465079">
    <property type="protein sequence ID" value="CAI9277958.1"/>
    <property type="molecule type" value="Genomic_DNA"/>
</dbReference>
<dbReference type="SUPFAM" id="SSF103481">
    <property type="entry name" value="Multidrug resistance efflux transporter EmrE"/>
    <property type="match status" value="1"/>
</dbReference>
<evidence type="ECO:0000256" key="10">
    <source>
        <dbReference type="SAM" id="Phobius"/>
    </source>
</evidence>
<dbReference type="PROSITE" id="PS50082">
    <property type="entry name" value="WD_REPEATS_2"/>
    <property type="match status" value="2"/>
</dbReference>
<dbReference type="SUPFAM" id="SSF56112">
    <property type="entry name" value="Protein kinase-like (PK-like)"/>
    <property type="match status" value="1"/>
</dbReference>
<organism evidence="12 13">
    <name type="scientific">Lactuca saligna</name>
    <name type="common">Willowleaf lettuce</name>
    <dbReference type="NCBI Taxonomy" id="75948"/>
    <lineage>
        <taxon>Eukaryota</taxon>
        <taxon>Viridiplantae</taxon>
        <taxon>Streptophyta</taxon>
        <taxon>Embryophyta</taxon>
        <taxon>Tracheophyta</taxon>
        <taxon>Spermatophyta</taxon>
        <taxon>Magnoliopsida</taxon>
        <taxon>eudicotyledons</taxon>
        <taxon>Gunneridae</taxon>
        <taxon>Pentapetalae</taxon>
        <taxon>asterids</taxon>
        <taxon>campanulids</taxon>
        <taxon>Asterales</taxon>
        <taxon>Asteraceae</taxon>
        <taxon>Cichorioideae</taxon>
        <taxon>Cichorieae</taxon>
        <taxon>Lactucinae</taxon>
        <taxon>Lactuca</taxon>
    </lineage>
</organism>
<dbReference type="GO" id="GO:0005524">
    <property type="term" value="F:ATP binding"/>
    <property type="evidence" value="ECO:0007669"/>
    <property type="project" value="InterPro"/>
</dbReference>
<keyword evidence="6 10" id="KW-1133">Transmembrane helix</keyword>
<dbReference type="GO" id="GO:0000139">
    <property type="term" value="C:Golgi membrane"/>
    <property type="evidence" value="ECO:0007669"/>
    <property type="project" value="InterPro"/>
</dbReference>
<accession>A0AA35YPQ3</accession>
<dbReference type="PROSITE" id="PS00678">
    <property type="entry name" value="WD_REPEATS_1"/>
    <property type="match status" value="1"/>
</dbReference>
<evidence type="ECO:0000256" key="3">
    <source>
        <dbReference type="ARBA" id="ARBA00022574"/>
    </source>
</evidence>
<keyword evidence="3 8" id="KW-0853">WD repeat</keyword>
<evidence type="ECO:0000256" key="4">
    <source>
        <dbReference type="ARBA" id="ARBA00022692"/>
    </source>
</evidence>
<evidence type="ECO:0000256" key="7">
    <source>
        <dbReference type="ARBA" id="ARBA00023136"/>
    </source>
</evidence>
<evidence type="ECO:0000313" key="13">
    <source>
        <dbReference type="Proteomes" id="UP001177003"/>
    </source>
</evidence>
<dbReference type="Pfam" id="PF04142">
    <property type="entry name" value="Nuc_sug_transp"/>
    <property type="match status" value="2"/>
</dbReference>
<keyword evidence="7 10" id="KW-0472">Membrane</keyword>